<dbReference type="AlphaFoldDB" id="A0A918F6G6"/>
<comment type="caution">
    <text evidence="1">The sequence shown here is derived from an EMBL/GenBank/DDBJ whole genome shotgun (WGS) entry which is preliminary data.</text>
</comment>
<reference evidence="1" key="1">
    <citation type="journal article" date="2014" name="Int. J. Syst. Evol. Microbiol.">
        <title>Complete genome sequence of Corynebacterium casei LMG S-19264T (=DSM 44701T), isolated from a smear-ripened cheese.</title>
        <authorList>
            <consortium name="US DOE Joint Genome Institute (JGI-PGF)"/>
            <person name="Walter F."/>
            <person name="Albersmeier A."/>
            <person name="Kalinowski J."/>
            <person name="Ruckert C."/>
        </authorList>
    </citation>
    <scope>NUCLEOTIDE SEQUENCE</scope>
    <source>
        <strain evidence="1">JCM 31311</strain>
    </source>
</reference>
<name>A0A918F6G6_9DEIO</name>
<protein>
    <recommendedName>
        <fullName evidence="3">DUF1572 domain-containing protein</fullName>
    </recommendedName>
</protein>
<dbReference type="InterPro" id="IPR011466">
    <property type="entry name" value="DUF1572"/>
</dbReference>
<dbReference type="InterPro" id="IPR034660">
    <property type="entry name" value="DinB/YfiT-like"/>
</dbReference>
<evidence type="ECO:0000313" key="2">
    <source>
        <dbReference type="Proteomes" id="UP000603865"/>
    </source>
</evidence>
<evidence type="ECO:0008006" key="3">
    <source>
        <dbReference type="Google" id="ProtNLM"/>
    </source>
</evidence>
<sequence>MQGNELGELYLSDLRTRLRGVKALGEGALKQLHEPEWHAVLSAGGNSAAVTVQHLSGNMHSRWGALQHGYRAGQDGEQATRNRDAEFEEGQQTGAQLWAIWEAGWTVFLEALDALTSADLTRTLRIRGETHTVLEALQRQVAHYSGHVYQLVFLVKTLRGPDWHTLSIARGQSAAFNAAMHKQQQP</sequence>
<dbReference type="Proteomes" id="UP000603865">
    <property type="component" value="Unassembled WGS sequence"/>
</dbReference>
<proteinExistence type="predicted"/>
<organism evidence="1 2">
    <name type="scientific">Deinococcus ruber</name>
    <dbReference type="NCBI Taxonomy" id="1848197"/>
    <lineage>
        <taxon>Bacteria</taxon>
        <taxon>Thermotogati</taxon>
        <taxon>Deinococcota</taxon>
        <taxon>Deinococci</taxon>
        <taxon>Deinococcales</taxon>
        <taxon>Deinococcaceae</taxon>
        <taxon>Deinococcus</taxon>
    </lineage>
</organism>
<dbReference type="EMBL" id="BMQL01000014">
    <property type="protein sequence ID" value="GGR12567.1"/>
    <property type="molecule type" value="Genomic_DNA"/>
</dbReference>
<dbReference type="RefSeq" id="WP_189091025.1">
    <property type="nucleotide sequence ID" value="NZ_BMQL01000014.1"/>
</dbReference>
<evidence type="ECO:0000313" key="1">
    <source>
        <dbReference type="EMBL" id="GGR12567.1"/>
    </source>
</evidence>
<keyword evidence="2" id="KW-1185">Reference proteome</keyword>
<gene>
    <name evidence="1" type="ORF">GCM10008957_26900</name>
</gene>
<accession>A0A918F6G6</accession>
<dbReference type="SUPFAM" id="SSF109854">
    <property type="entry name" value="DinB/YfiT-like putative metalloenzymes"/>
    <property type="match status" value="1"/>
</dbReference>
<dbReference type="Gene3D" id="1.20.120.450">
    <property type="entry name" value="dinb family like domain"/>
    <property type="match status" value="1"/>
</dbReference>
<dbReference type="Pfam" id="PF07609">
    <property type="entry name" value="DUF1572"/>
    <property type="match status" value="1"/>
</dbReference>
<reference evidence="1" key="2">
    <citation type="submission" date="2020-09" db="EMBL/GenBank/DDBJ databases">
        <authorList>
            <person name="Sun Q."/>
            <person name="Ohkuma M."/>
        </authorList>
    </citation>
    <scope>NUCLEOTIDE SEQUENCE</scope>
    <source>
        <strain evidence="1">JCM 31311</strain>
    </source>
</reference>